<sequence length="397" mass="43666">MCVDPYLSLVLFQNRIIGAKEVNKISAVSLFTGAGGMDVGFSNAGFRTVWANDIDKDACDTFKLNHESPVFCGDIDEMLSELSGLKNIGCVFGGPPCQGFSVAGKMDAHDPRSKLVMSFMRAVDIIQPECFVMENVKALAQLSKFEPVRCELFKMAEKSGYRSALLVLNSKDFGVPQNRERMFFIGFRSENDVKRVEVAIKKYQYLSPTVGEIIRPLGRAGNPNNSRVCNARITNAVKPVLRKSPYAGMMFNGQGRPINPNGYASTIAASMGGNRTPIIDEEHLYDGSTSYVETYHNHLMNGGEPKDMHDVPSRLRRLTIDEALLIQTFPSNYVFVGKNSSIWRQIGNAVPCKLAQAVAAGVLDVLTGKTINVQKSQTELSLNSKNGSHFQTDGCRI</sequence>
<gene>
    <name evidence="9" type="primary">dcm</name>
    <name evidence="9" type="ORF">GCB20_21615</name>
</gene>
<protein>
    <recommendedName>
        <fullName evidence="1">DNA (cytosine-5-)-methyltransferase</fullName>
        <ecNumber evidence="1">2.1.1.37</ecNumber>
    </recommendedName>
</protein>
<dbReference type="GO" id="GO:0009307">
    <property type="term" value="P:DNA restriction-modification system"/>
    <property type="evidence" value="ECO:0007669"/>
    <property type="project" value="UniProtKB-KW"/>
</dbReference>
<dbReference type="AlphaFoldDB" id="A0A5T6L2X8"/>
<feature type="active site" evidence="7">
    <location>
        <position position="97"/>
    </location>
</feature>
<evidence type="ECO:0000313" key="9">
    <source>
        <dbReference type="EMBL" id="EDF8921532.1"/>
    </source>
</evidence>
<comment type="caution">
    <text evidence="9">The sequence shown here is derived from an EMBL/GenBank/DDBJ whole genome shotgun (WGS) entry which is preliminary data.</text>
</comment>
<evidence type="ECO:0000256" key="4">
    <source>
        <dbReference type="ARBA" id="ARBA00022691"/>
    </source>
</evidence>
<organism evidence="9">
    <name type="scientific">Salmonella enterica</name>
    <name type="common">Salmonella choleraesuis</name>
    <dbReference type="NCBI Taxonomy" id="28901"/>
    <lineage>
        <taxon>Bacteria</taxon>
        <taxon>Pseudomonadati</taxon>
        <taxon>Pseudomonadota</taxon>
        <taxon>Gammaproteobacteria</taxon>
        <taxon>Enterobacterales</taxon>
        <taxon>Enterobacteriaceae</taxon>
        <taxon>Salmonella</taxon>
    </lineage>
</organism>
<dbReference type="PROSITE" id="PS51679">
    <property type="entry name" value="SAM_MT_C5"/>
    <property type="match status" value="1"/>
</dbReference>
<dbReference type="PANTHER" id="PTHR10629">
    <property type="entry name" value="CYTOSINE-SPECIFIC METHYLTRANSFERASE"/>
    <property type="match status" value="1"/>
</dbReference>
<dbReference type="SUPFAM" id="SSF53335">
    <property type="entry name" value="S-adenosyl-L-methionine-dependent methyltransferases"/>
    <property type="match status" value="1"/>
</dbReference>
<dbReference type="InterPro" id="IPR050390">
    <property type="entry name" value="C5-Methyltransferase"/>
</dbReference>
<dbReference type="GO" id="GO:0044027">
    <property type="term" value="P:negative regulation of gene expression via chromosomal CpG island methylation"/>
    <property type="evidence" value="ECO:0007669"/>
    <property type="project" value="TreeGrafter"/>
</dbReference>
<evidence type="ECO:0000256" key="1">
    <source>
        <dbReference type="ARBA" id="ARBA00011975"/>
    </source>
</evidence>
<dbReference type="PRINTS" id="PR00105">
    <property type="entry name" value="C5METTRFRASE"/>
</dbReference>
<dbReference type="Gene3D" id="3.90.120.10">
    <property type="entry name" value="DNA Methylase, subunit A, domain 2"/>
    <property type="match status" value="1"/>
</dbReference>
<dbReference type="Pfam" id="PF00145">
    <property type="entry name" value="DNA_methylase"/>
    <property type="match status" value="1"/>
</dbReference>
<evidence type="ECO:0000256" key="7">
    <source>
        <dbReference type="PROSITE-ProRule" id="PRU01016"/>
    </source>
</evidence>
<dbReference type="Gene3D" id="3.40.50.150">
    <property type="entry name" value="Vaccinia Virus protein VP39"/>
    <property type="match status" value="1"/>
</dbReference>
<proteinExistence type="inferred from homology"/>
<dbReference type="EC" id="2.1.1.37" evidence="1"/>
<accession>A0A5T6L2X8</accession>
<dbReference type="InterPro" id="IPR001525">
    <property type="entry name" value="C5_MeTfrase"/>
</dbReference>
<dbReference type="EMBL" id="AAMCFY010000119">
    <property type="protein sequence ID" value="EDF8921532.1"/>
    <property type="molecule type" value="Genomic_DNA"/>
</dbReference>
<dbReference type="InterPro" id="IPR029063">
    <property type="entry name" value="SAM-dependent_MTases_sf"/>
</dbReference>
<evidence type="ECO:0000256" key="6">
    <source>
        <dbReference type="ARBA" id="ARBA00047422"/>
    </source>
</evidence>
<comment type="catalytic activity">
    <reaction evidence="6">
        <text>a 2'-deoxycytidine in DNA + S-adenosyl-L-methionine = a 5-methyl-2'-deoxycytidine in DNA + S-adenosyl-L-homocysteine + H(+)</text>
        <dbReference type="Rhea" id="RHEA:13681"/>
        <dbReference type="Rhea" id="RHEA-COMP:11369"/>
        <dbReference type="Rhea" id="RHEA-COMP:11370"/>
        <dbReference type="ChEBI" id="CHEBI:15378"/>
        <dbReference type="ChEBI" id="CHEBI:57856"/>
        <dbReference type="ChEBI" id="CHEBI:59789"/>
        <dbReference type="ChEBI" id="CHEBI:85452"/>
        <dbReference type="ChEBI" id="CHEBI:85454"/>
        <dbReference type="EC" id="2.1.1.37"/>
    </reaction>
</comment>
<evidence type="ECO:0000256" key="8">
    <source>
        <dbReference type="RuleBase" id="RU000416"/>
    </source>
</evidence>
<evidence type="ECO:0000256" key="3">
    <source>
        <dbReference type="ARBA" id="ARBA00022679"/>
    </source>
</evidence>
<keyword evidence="4 7" id="KW-0949">S-adenosyl-L-methionine</keyword>
<comment type="similarity">
    <text evidence="7 8">Belongs to the class I-like SAM-binding methyltransferase superfamily. C5-methyltransferase family.</text>
</comment>
<keyword evidence="5" id="KW-0680">Restriction system</keyword>
<reference evidence="9" key="1">
    <citation type="submission" date="2019-10" db="EMBL/GenBank/DDBJ databases">
        <authorList>
            <consortium name="PulseNet: The National Subtyping Network for Foodborne Disease Surveillance"/>
            <person name="Tarr C.L."/>
            <person name="Trees E."/>
            <person name="Katz L.S."/>
            <person name="Carleton-Romer H.A."/>
            <person name="Stroika S."/>
            <person name="Kucerova Z."/>
            <person name="Roache K.F."/>
            <person name="Sabol A.L."/>
            <person name="Besser J."/>
            <person name="Gerner-Smidt P."/>
        </authorList>
    </citation>
    <scope>NUCLEOTIDE SEQUENCE</scope>
    <source>
        <strain evidence="9">PNUSAS108628</strain>
    </source>
</reference>
<dbReference type="GO" id="GO:0032259">
    <property type="term" value="P:methylation"/>
    <property type="evidence" value="ECO:0007669"/>
    <property type="project" value="UniProtKB-KW"/>
</dbReference>
<dbReference type="NCBIfam" id="TIGR00675">
    <property type="entry name" value="dcm"/>
    <property type="match status" value="1"/>
</dbReference>
<dbReference type="PANTHER" id="PTHR10629:SF52">
    <property type="entry name" value="DNA (CYTOSINE-5)-METHYLTRANSFERASE 1"/>
    <property type="match status" value="1"/>
</dbReference>
<name>A0A5T6L2X8_SALER</name>
<keyword evidence="3 7" id="KW-0808">Transferase</keyword>
<evidence type="ECO:0000256" key="2">
    <source>
        <dbReference type="ARBA" id="ARBA00022603"/>
    </source>
</evidence>
<evidence type="ECO:0000256" key="5">
    <source>
        <dbReference type="ARBA" id="ARBA00022747"/>
    </source>
</evidence>
<dbReference type="GO" id="GO:0003886">
    <property type="term" value="F:DNA (cytosine-5-)-methyltransferase activity"/>
    <property type="evidence" value="ECO:0007669"/>
    <property type="project" value="UniProtKB-EC"/>
</dbReference>
<keyword evidence="2 7" id="KW-0489">Methyltransferase</keyword>
<dbReference type="GO" id="GO:0003677">
    <property type="term" value="F:DNA binding"/>
    <property type="evidence" value="ECO:0007669"/>
    <property type="project" value="TreeGrafter"/>
</dbReference>